<organism evidence="3 4">
    <name type="scientific">Aureococcus anophagefferens</name>
    <name type="common">Harmful bloom alga</name>
    <dbReference type="NCBI Taxonomy" id="44056"/>
    <lineage>
        <taxon>Eukaryota</taxon>
        <taxon>Sar</taxon>
        <taxon>Stramenopiles</taxon>
        <taxon>Ochrophyta</taxon>
        <taxon>Pelagophyceae</taxon>
        <taxon>Pelagomonadales</taxon>
        <taxon>Pelagomonadaceae</taxon>
        <taxon>Aureococcus</taxon>
    </lineage>
</organism>
<feature type="repeat" description="RCC1" evidence="2">
    <location>
        <begin position="194"/>
        <end position="245"/>
    </location>
</feature>
<dbReference type="PRINTS" id="PR00633">
    <property type="entry name" value="RCCNDNSATION"/>
</dbReference>
<dbReference type="PANTHER" id="PTHR22870:SF466">
    <property type="entry name" value="ANKYRIN REPEAT-CONTAINING PROTEIN"/>
    <property type="match status" value="1"/>
</dbReference>
<dbReference type="SUPFAM" id="SSF50985">
    <property type="entry name" value="RCC1/BLIP-II"/>
    <property type="match status" value="2"/>
</dbReference>
<dbReference type="InterPro" id="IPR009091">
    <property type="entry name" value="RCC1/BLIP-II"/>
</dbReference>
<feature type="repeat" description="RCC1" evidence="2">
    <location>
        <begin position="27"/>
        <end position="83"/>
    </location>
</feature>
<dbReference type="PROSITE" id="PS00626">
    <property type="entry name" value="RCC1_2"/>
    <property type="match status" value="4"/>
</dbReference>
<dbReference type="InterPro" id="IPR051210">
    <property type="entry name" value="Ub_ligase/GEF_domain"/>
</dbReference>
<dbReference type="EMBL" id="JBBJCI010000124">
    <property type="protein sequence ID" value="KAK7247915.1"/>
    <property type="molecule type" value="Genomic_DNA"/>
</dbReference>
<dbReference type="PANTHER" id="PTHR22870">
    <property type="entry name" value="REGULATOR OF CHROMOSOME CONDENSATION"/>
    <property type="match status" value="1"/>
</dbReference>
<keyword evidence="1" id="KW-0677">Repeat</keyword>
<feature type="repeat" description="RCC1" evidence="2">
    <location>
        <begin position="84"/>
        <end position="135"/>
    </location>
</feature>
<comment type="caution">
    <text evidence="3">The sequence shown here is derived from an EMBL/GenBank/DDBJ whole genome shotgun (WGS) entry which is preliminary data.</text>
</comment>
<reference evidence="3 4" key="1">
    <citation type="submission" date="2024-03" db="EMBL/GenBank/DDBJ databases">
        <title>Aureococcus anophagefferens CCMP1851 and Kratosvirus quantuckense: Draft genome of a second virus-susceptible host strain in the model system.</title>
        <authorList>
            <person name="Chase E."/>
            <person name="Truchon A.R."/>
            <person name="Schepens W."/>
            <person name="Wilhelm S.W."/>
        </authorList>
    </citation>
    <scope>NUCLEOTIDE SEQUENCE [LARGE SCALE GENOMIC DNA]</scope>
    <source>
        <strain evidence="3 4">CCMP1851</strain>
    </source>
</reference>
<dbReference type="Pfam" id="PF00415">
    <property type="entry name" value="RCC1"/>
    <property type="match status" value="5"/>
</dbReference>
<feature type="repeat" description="RCC1" evidence="2">
    <location>
        <begin position="246"/>
        <end position="305"/>
    </location>
</feature>
<name>A0ABR1G457_AURAN</name>
<feature type="repeat" description="RCC1" evidence="2">
    <location>
        <begin position="136"/>
        <end position="193"/>
    </location>
</feature>
<dbReference type="PROSITE" id="PS50012">
    <property type="entry name" value="RCC1_3"/>
    <property type="match status" value="6"/>
</dbReference>
<dbReference type="Gene3D" id="2.130.10.30">
    <property type="entry name" value="Regulator of chromosome condensation 1/beta-lactamase-inhibitor protein II"/>
    <property type="match status" value="3"/>
</dbReference>
<accession>A0ABR1G457</accession>
<proteinExistence type="predicted"/>
<protein>
    <submittedName>
        <fullName evidence="3">Guanyl-nucleotide exchange factor</fullName>
    </submittedName>
</protein>
<evidence type="ECO:0000313" key="4">
    <source>
        <dbReference type="Proteomes" id="UP001363151"/>
    </source>
</evidence>
<gene>
    <name evidence="3" type="ORF">SO694_00084163</name>
</gene>
<evidence type="ECO:0000256" key="2">
    <source>
        <dbReference type="PROSITE-ProRule" id="PRU00235"/>
    </source>
</evidence>
<dbReference type="InterPro" id="IPR000408">
    <property type="entry name" value="Reg_chr_condens"/>
</dbReference>
<sequence length="403" mass="40909">MALSARALRLPAPSAVARRCLASATSPVCLTWGEGTEGQLGHTPFALSGVLQQYAELAPRQLEGFVLRDVACGTNHTLAVDGDGAVWSWGKSDFGKCGHGDDADCKAPARVAALAGVDVVAVACGESHSLALDSDGRVYSWGWGGSWLSGGGQLGSGDRGHRYAPAPVAGALEGACVASLGAGEGHSVFLTDDGEVWTCGAGEHGRNGNGGSGDVLAPEPVAALDDVDVVQLEAGSAFTICRDSAGVVRVWGRNDQGQLGLGGGLAMDVYALEDLPRPIDLPDGSPLTAVHVAAGHSHAAVVTPSGALLQWGAKNALEPAAHVFECDGAGGAPEPVAVHCGGAYTLAETADGDLYSFGAGSSKCLGHGDKQRHPHPKKVAALDGFRLAKLSCGYRHCAVLGTW</sequence>
<dbReference type="Proteomes" id="UP001363151">
    <property type="component" value="Unassembled WGS sequence"/>
</dbReference>
<evidence type="ECO:0000256" key="1">
    <source>
        <dbReference type="ARBA" id="ARBA00022737"/>
    </source>
</evidence>
<keyword evidence="4" id="KW-1185">Reference proteome</keyword>
<evidence type="ECO:0000313" key="3">
    <source>
        <dbReference type="EMBL" id="KAK7247915.1"/>
    </source>
</evidence>
<feature type="repeat" description="RCC1" evidence="2">
    <location>
        <begin position="352"/>
        <end position="403"/>
    </location>
</feature>